<accession>A0ACC0WLH9</accession>
<organism evidence="1 2">
    <name type="scientific">Peronosclerospora sorghi</name>
    <dbReference type="NCBI Taxonomy" id="230839"/>
    <lineage>
        <taxon>Eukaryota</taxon>
        <taxon>Sar</taxon>
        <taxon>Stramenopiles</taxon>
        <taxon>Oomycota</taxon>
        <taxon>Peronosporomycetes</taxon>
        <taxon>Peronosporales</taxon>
        <taxon>Peronosporaceae</taxon>
        <taxon>Peronosclerospora</taxon>
    </lineage>
</organism>
<name>A0ACC0WLH9_9STRA</name>
<evidence type="ECO:0000313" key="1">
    <source>
        <dbReference type="EMBL" id="KAI9919242.1"/>
    </source>
</evidence>
<proteinExistence type="predicted"/>
<reference evidence="1 2" key="1">
    <citation type="journal article" date="2022" name="bioRxiv">
        <title>The genome of the oomycete Peronosclerospora sorghi, a cosmopolitan pathogen of maize and sorghum, is inflated with dispersed pseudogenes.</title>
        <authorList>
            <person name="Fletcher K."/>
            <person name="Martin F."/>
            <person name="Isakeit T."/>
            <person name="Cavanaugh K."/>
            <person name="Magill C."/>
            <person name="Michelmore R."/>
        </authorList>
    </citation>
    <scope>NUCLEOTIDE SEQUENCE [LARGE SCALE GENOMIC DNA]</scope>
    <source>
        <strain evidence="1">P6</strain>
    </source>
</reference>
<comment type="caution">
    <text evidence="1">The sequence shown here is derived from an EMBL/GenBank/DDBJ whole genome shotgun (WGS) entry which is preliminary data.</text>
</comment>
<keyword evidence="2" id="KW-1185">Reference proteome</keyword>
<dbReference type="Proteomes" id="UP001163321">
    <property type="component" value="Chromosome 12"/>
</dbReference>
<sequence length="308" mass="32975">MDFSASMIGSTSGYAWVAPTPMVMMAPKSEDNTLLVQPTTRLYLNIFIAPGSIREGSVQLQDLGMSMVATAPGQQSAFSKLFSPAYRWQLLAAIGVAGSLQLTGINAVFLYSSGIFKQAGLSDSRIGVVLVNSINIVPGLVCGMLTPRFGIRKVIMCGFSGMLLSAVGITASLVASLSPLAIVFTASYVVSFGVSIGPLSWGVMSDLFPDEVRAIGCSLCVGCNWICALTVGLTYPYVAAALVDYSFVPFMYTITLSFLFFFCCIPDTYGKTIQEIQDEFLKKWQKEDKAQTTWRASGPGCSQIPVLG</sequence>
<dbReference type="EMBL" id="CM047591">
    <property type="protein sequence ID" value="KAI9919242.1"/>
    <property type="molecule type" value="Genomic_DNA"/>
</dbReference>
<protein>
    <submittedName>
        <fullName evidence="1">Uncharacterized protein</fullName>
    </submittedName>
</protein>
<evidence type="ECO:0000313" key="2">
    <source>
        <dbReference type="Proteomes" id="UP001163321"/>
    </source>
</evidence>
<gene>
    <name evidence="1" type="ORF">PsorP6_011951</name>
</gene>